<dbReference type="Pfam" id="PF02518">
    <property type="entry name" value="HATPase_c"/>
    <property type="match status" value="1"/>
</dbReference>
<evidence type="ECO:0000256" key="1">
    <source>
        <dbReference type="ARBA" id="ARBA00000085"/>
    </source>
</evidence>
<dbReference type="PROSITE" id="PS50109">
    <property type="entry name" value="HIS_KIN"/>
    <property type="match status" value="1"/>
</dbReference>
<evidence type="ECO:0000256" key="14">
    <source>
        <dbReference type="SAM" id="Phobius"/>
    </source>
</evidence>
<dbReference type="SUPFAM" id="SSF55874">
    <property type="entry name" value="ATPase domain of HSP90 chaperone/DNA topoisomerase II/histidine kinase"/>
    <property type="match status" value="1"/>
</dbReference>
<dbReference type="Proteomes" id="UP001165492">
    <property type="component" value="Unassembled WGS sequence"/>
</dbReference>
<feature type="domain" description="Histidine kinase" evidence="15">
    <location>
        <begin position="408"/>
        <end position="612"/>
    </location>
</feature>
<evidence type="ECO:0000256" key="12">
    <source>
        <dbReference type="ARBA" id="ARBA00023012"/>
    </source>
</evidence>
<dbReference type="CDD" id="cd18773">
    <property type="entry name" value="PDC1_HK_sensor"/>
    <property type="match status" value="1"/>
</dbReference>
<dbReference type="Gene3D" id="3.30.450.20">
    <property type="entry name" value="PAS domain"/>
    <property type="match status" value="1"/>
</dbReference>
<keyword evidence="13 14" id="KW-0472">Membrane</keyword>
<keyword evidence="11 14" id="KW-1133">Transmembrane helix</keyword>
<evidence type="ECO:0000256" key="3">
    <source>
        <dbReference type="ARBA" id="ARBA00012438"/>
    </source>
</evidence>
<dbReference type="SMART" id="SM00387">
    <property type="entry name" value="HATPase_c"/>
    <property type="match status" value="1"/>
</dbReference>
<dbReference type="SUPFAM" id="SSF103190">
    <property type="entry name" value="Sensory domain-like"/>
    <property type="match status" value="1"/>
</dbReference>
<dbReference type="PRINTS" id="PR00344">
    <property type="entry name" value="BCTRLSENSOR"/>
</dbReference>
<dbReference type="InterPro" id="IPR029151">
    <property type="entry name" value="Sensor-like_sf"/>
</dbReference>
<keyword evidence="12" id="KW-0902">Two-component regulatory system</keyword>
<evidence type="ECO:0000256" key="8">
    <source>
        <dbReference type="ARBA" id="ARBA00022741"/>
    </source>
</evidence>
<dbReference type="InterPro" id="IPR005467">
    <property type="entry name" value="His_kinase_dom"/>
</dbReference>
<dbReference type="InterPro" id="IPR004358">
    <property type="entry name" value="Sig_transdc_His_kin-like_C"/>
</dbReference>
<dbReference type="SMART" id="SM00388">
    <property type="entry name" value="HisKA"/>
    <property type="match status" value="1"/>
</dbReference>
<dbReference type="InterPro" id="IPR036890">
    <property type="entry name" value="HATPase_C_sf"/>
</dbReference>
<evidence type="ECO:0000259" key="15">
    <source>
        <dbReference type="PROSITE" id="PS50109"/>
    </source>
</evidence>
<keyword evidence="4" id="KW-1003">Cell membrane</keyword>
<dbReference type="CDD" id="cd06225">
    <property type="entry name" value="HAMP"/>
    <property type="match status" value="1"/>
</dbReference>
<feature type="transmembrane region" description="Helical" evidence="14">
    <location>
        <begin position="12"/>
        <end position="31"/>
    </location>
</feature>
<evidence type="ECO:0000256" key="10">
    <source>
        <dbReference type="ARBA" id="ARBA00022840"/>
    </source>
</evidence>
<dbReference type="EC" id="2.7.13.3" evidence="3"/>
<keyword evidence="6" id="KW-0808">Transferase</keyword>
<dbReference type="SUPFAM" id="SSF47384">
    <property type="entry name" value="Homodimeric domain of signal transducing histidine kinase"/>
    <property type="match status" value="1"/>
</dbReference>
<dbReference type="Gene3D" id="6.10.340.10">
    <property type="match status" value="1"/>
</dbReference>
<keyword evidence="9" id="KW-0418">Kinase</keyword>
<gene>
    <name evidence="17" type="ORF">LMF89_02610</name>
</gene>
<dbReference type="SMART" id="SM00304">
    <property type="entry name" value="HAMP"/>
    <property type="match status" value="1"/>
</dbReference>
<protein>
    <recommendedName>
        <fullName evidence="3">histidine kinase</fullName>
        <ecNumber evidence="3">2.7.13.3</ecNumber>
    </recommendedName>
</protein>
<dbReference type="InterPro" id="IPR003661">
    <property type="entry name" value="HisK_dim/P_dom"/>
</dbReference>
<sequence>MKIKKQSIGFQFILWTLLVCIAPFVAGGLYIEKVITKQVHENFEYYTYEVLNKIHNKINDGAIKPAYEAISLLAMDDRTYEVSFIVGDRIIENSDMITPSMHHFFVNYGSIFLHMMGVAIGTEQGGYFEYPSFFSEPGYDPRERVWYQEAINHKGVAYLTDPYFMQTTGELVISVARAVERDNKVVGVVVAGWCVEELEKEIEEFKIGSNGYVILLSQNNKIIVCPKHSEWLMKTPQEIDISALMDLTDDGKIHHVTIDGKKQLASVNRSPISGWKAIAIIDESELEEKVSRIMTPIFITCIVMLVLILGSIFWITKKYVIEPISELTEGVTALSNGDLEFRVPLGRKNEFGILAVAFNKMADKLKANFKKIQQQNEMILWNTIRQKEIEKQIARLDRLNIIGEMAAGIAHEVRNPMTTVRGFLQMLAKKEHDSPHASFYSIMIEELDRANGIITEFLSLAKNKAVNLEYANLNQIIEAIVPLIEADARISNKSIVLELSEIPELLIDEKEIRQVILNMVRNGLEAMNEKGEVRIKTYCEENVVVMAIADQGSGIKTEILENIGIPFQTTKESGTGLGLPVCYSIAARHNAKITVETGPKGTEFFIKFKIGQNNL</sequence>
<dbReference type="Gene3D" id="3.30.565.10">
    <property type="entry name" value="Histidine kinase-like ATPase, C-terminal domain"/>
    <property type="match status" value="1"/>
</dbReference>
<dbReference type="Pfam" id="PF00512">
    <property type="entry name" value="HisKA"/>
    <property type="match status" value="1"/>
</dbReference>
<dbReference type="EMBL" id="JAJHJB010000002">
    <property type="protein sequence ID" value="MCC5464256.1"/>
    <property type="molecule type" value="Genomic_DNA"/>
</dbReference>
<dbReference type="Pfam" id="PF00672">
    <property type="entry name" value="HAMP"/>
    <property type="match status" value="1"/>
</dbReference>
<evidence type="ECO:0000256" key="4">
    <source>
        <dbReference type="ARBA" id="ARBA00022475"/>
    </source>
</evidence>
<name>A0ABS8HM47_9FIRM</name>
<dbReference type="InterPro" id="IPR003660">
    <property type="entry name" value="HAMP_dom"/>
</dbReference>
<keyword evidence="5" id="KW-0597">Phosphoprotein</keyword>
<evidence type="ECO:0000256" key="5">
    <source>
        <dbReference type="ARBA" id="ARBA00022553"/>
    </source>
</evidence>
<dbReference type="RefSeq" id="WP_229533760.1">
    <property type="nucleotide sequence ID" value="NZ_JAJHJB010000002.1"/>
</dbReference>
<reference evidence="17" key="1">
    <citation type="submission" date="2021-11" db="EMBL/GenBank/DDBJ databases">
        <title>Description of a new species Pelosinus isolated from the bottom sediments of Lake Baikal.</title>
        <authorList>
            <person name="Zakharyuk A."/>
        </authorList>
    </citation>
    <scope>NUCLEOTIDE SEQUENCE</scope>
    <source>
        <strain evidence="17">Bkl1</strain>
    </source>
</reference>
<evidence type="ECO:0000256" key="13">
    <source>
        <dbReference type="ARBA" id="ARBA00023136"/>
    </source>
</evidence>
<feature type="domain" description="HAMP" evidence="16">
    <location>
        <begin position="318"/>
        <end position="370"/>
    </location>
</feature>
<dbReference type="InterPro" id="IPR033479">
    <property type="entry name" value="dCache_1"/>
</dbReference>
<evidence type="ECO:0000256" key="9">
    <source>
        <dbReference type="ARBA" id="ARBA00022777"/>
    </source>
</evidence>
<dbReference type="SUPFAM" id="SSF158472">
    <property type="entry name" value="HAMP domain-like"/>
    <property type="match status" value="1"/>
</dbReference>
<feature type="transmembrane region" description="Helical" evidence="14">
    <location>
        <begin position="293"/>
        <end position="315"/>
    </location>
</feature>
<organism evidence="17 18">
    <name type="scientific">Pelosinus baikalensis</name>
    <dbReference type="NCBI Taxonomy" id="2892015"/>
    <lineage>
        <taxon>Bacteria</taxon>
        <taxon>Bacillati</taxon>
        <taxon>Bacillota</taxon>
        <taxon>Negativicutes</taxon>
        <taxon>Selenomonadales</taxon>
        <taxon>Sporomusaceae</taxon>
        <taxon>Pelosinus</taxon>
    </lineage>
</organism>
<dbReference type="PANTHER" id="PTHR43065:SF46">
    <property type="entry name" value="C4-DICARBOXYLATE TRANSPORT SENSOR PROTEIN DCTB"/>
    <property type="match status" value="1"/>
</dbReference>
<dbReference type="PROSITE" id="PS50885">
    <property type="entry name" value="HAMP"/>
    <property type="match status" value="1"/>
</dbReference>
<keyword evidence="10" id="KW-0067">ATP-binding</keyword>
<evidence type="ECO:0000256" key="7">
    <source>
        <dbReference type="ARBA" id="ARBA00022692"/>
    </source>
</evidence>
<comment type="subcellular location">
    <subcellularLocation>
        <location evidence="2">Cell membrane</location>
        <topology evidence="2">Multi-pass membrane protein</topology>
    </subcellularLocation>
</comment>
<evidence type="ECO:0000313" key="18">
    <source>
        <dbReference type="Proteomes" id="UP001165492"/>
    </source>
</evidence>
<evidence type="ECO:0000259" key="16">
    <source>
        <dbReference type="PROSITE" id="PS50885"/>
    </source>
</evidence>
<comment type="catalytic activity">
    <reaction evidence="1">
        <text>ATP + protein L-histidine = ADP + protein N-phospho-L-histidine.</text>
        <dbReference type="EC" id="2.7.13.3"/>
    </reaction>
</comment>
<dbReference type="Pfam" id="PF02743">
    <property type="entry name" value="dCache_1"/>
    <property type="match status" value="1"/>
</dbReference>
<evidence type="ECO:0000256" key="2">
    <source>
        <dbReference type="ARBA" id="ARBA00004651"/>
    </source>
</evidence>
<dbReference type="CDD" id="cd00082">
    <property type="entry name" value="HisKA"/>
    <property type="match status" value="1"/>
</dbReference>
<keyword evidence="7 14" id="KW-0812">Transmembrane</keyword>
<keyword evidence="18" id="KW-1185">Reference proteome</keyword>
<dbReference type="PANTHER" id="PTHR43065">
    <property type="entry name" value="SENSOR HISTIDINE KINASE"/>
    <property type="match status" value="1"/>
</dbReference>
<keyword evidence="8" id="KW-0547">Nucleotide-binding</keyword>
<comment type="caution">
    <text evidence="17">The sequence shown here is derived from an EMBL/GenBank/DDBJ whole genome shotgun (WGS) entry which is preliminary data.</text>
</comment>
<evidence type="ECO:0000313" key="17">
    <source>
        <dbReference type="EMBL" id="MCC5464256.1"/>
    </source>
</evidence>
<evidence type="ECO:0000256" key="11">
    <source>
        <dbReference type="ARBA" id="ARBA00022989"/>
    </source>
</evidence>
<evidence type="ECO:0000256" key="6">
    <source>
        <dbReference type="ARBA" id="ARBA00022679"/>
    </source>
</evidence>
<dbReference type="Gene3D" id="1.10.287.130">
    <property type="match status" value="1"/>
</dbReference>
<proteinExistence type="predicted"/>
<dbReference type="InterPro" id="IPR036097">
    <property type="entry name" value="HisK_dim/P_sf"/>
</dbReference>
<accession>A0ABS8HM47</accession>
<dbReference type="InterPro" id="IPR003594">
    <property type="entry name" value="HATPase_dom"/>
</dbReference>